<dbReference type="InterPro" id="IPR025007">
    <property type="entry name" value="DUF3899"/>
</dbReference>
<gene>
    <name evidence="3" type="ORF">I858_012285</name>
</gene>
<name>A0A1B1S3L0_9BACL</name>
<dbReference type="AlphaFoldDB" id="A0A1B1S3L0"/>
<dbReference type="Proteomes" id="UP000053354">
    <property type="component" value="Chromosome"/>
</dbReference>
<proteinExistence type="predicted"/>
<evidence type="ECO:0000259" key="2">
    <source>
        <dbReference type="Pfam" id="PF13038"/>
    </source>
</evidence>
<sequence length="113" mass="12842">MKKVVISLLFIQVLILITIFLRSDDLSLLTYINNSFVYGGILVFVGLWVFVVRTGVFDIFTISMRKAFKIKSTLEDDEMRPPSEILAFSSSYLLVTGTLTLLIMSICLIIYSF</sequence>
<accession>A0A1B1S3L0</accession>
<keyword evidence="4" id="KW-1185">Reference proteome</keyword>
<dbReference type="KEGG" id="pll:I858_012285"/>
<evidence type="ECO:0000313" key="3">
    <source>
        <dbReference type="EMBL" id="ANU27762.1"/>
    </source>
</evidence>
<dbReference type="OrthoDB" id="2989943at2"/>
<protein>
    <recommendedName>
        <fullName evidence="2">DUF3899 domain-containing protein</fullName>
    </recommendedName>
</protein>
<keyword evidence="1" id="KW-0812">Transmembrane</keyword>
<keyword evidence="1" id="KW-1133">Transmembrane helix</keyword>
<reference evidence="3" key="1">
    <citation type="submission" date="2016-10" db="EMBL/GenBank/DDBJ databases">
        <authorList>
            <person name="See-Too W.S."/>
        </authorList>
    </citation>
    <scope>NUCLEOTIDE SEQUENCE</scope>
    <source>
        <strain evidence="3">L10.15</strain>
    </source>
</reference>
<evidence type="ECO:0000256" key="1">
    <source>
        <dbReference type="SAM" id="Phobius"/>
    </source>
</evidence>
<dbReference type="EMBL" id="CP016540">
    <property type="protein sequence ID" value="ANU27762.1"/>
    <property type="molecule type" value="Genomic_DNA"/>
</dbReference>
<organism evidence="3 4">
    <name type="scientific">Planococcus versutus</name>
    <dbReference type="NCBI Taxonomy" id="1302659"/>
    <lineage>
        <taxon>Bacteria</taxon>
        <taxon>Bacillati</taxon>
        <taxon>Bacillota</taxon>
        <taxon>Bacilli</taxon>
        <taxon>Bacillales</taxon>
        <taxon>Caryophanaceae</taxon>
        <taxon>Planococcus</taxon>
    </lineage>
</organism>
<feature type="domain" description="DUF3899" evidence="2">
    <location>
        <begin position="32"/>
        <end position="112"/>
    </location>
</feature>
<dbReference type="STRING" id="1302659.I858_012285"/>
<evidence type="ECO:0000313" key="4">
    <source>
        <dbReference type="Proteomes" id="UP000053354"/>
    </source>
</evidence>
<dbReference type="Pfam" id="PF13038">
    <property type="entry name" value="DUF3899"/>
    <property type="match status" value="1"/>
</dbReference>
<feature type="transmembrane region" description="Helical" evidence="1">
    <location>
        <begin position="85"/>
        <end position="111"/>
    </location>
</feature>
<keyword evidence="1" id="KW-0472">Membrane</keyword>
<feature type="transmembrane region" description="Helical" evidence="1">
    <location>
        <begin position="38"/>
        <end position="64"/>
    </location>
</feature>